<dbReference type="PANTHER" id="PTHR30537">
    <property type="entry name" value="HTH-TYPE TRANSCRIPTIONAL REGULATOR"/>
    <property type="match status" value="1"/>
</dbReference>
<evidence type="ECO:0000256" key="4">
    <source>
        <dbReference type="ARBA" id="ARBA00023163"/>
    </source>
</evidence>
<dbReference type="PROSITE" id="PS50931">
    <property type="entry name" value="HTH_LYSR"/>
    <property type="match status" value="1"/>
</dbReference>
<dbReference type="PRINTS" id="PR00039">
    <property type="entry name" value="HTHLYSR"/>
</dbReference>
<protein>
    <submittedName>
        <fullName evidence="6">LysR family transcriptional regulator</fullName>
    </submittedName>
</protein>
<keyword evidence="2" id="KW-0805">Transcription regulation</keyword>
<name>A0ABY8INJ1_9HYPH</name>
<dbReference type="PANTHER" id="PTHR30537:SF5">
    <property type="entry name" value="HTH-TYPE TRANSCRIPTIONAL ACTIVATOR TTDR-RELATED"/>
    <property type="match status" value="1"/>
</dbReference>
<gene>
    <name evidence="6" type="ORF">PR018_23880</name>
</gene>
<keyword evidence="6" id="KW-0614">Plasmid</keyword>
<dbReference type="InterPro" id="IPR036388">
    <property type="entry name" value="WH-like_DNA-bd_sf"/>
</dbReference>
<keyword evidence="4" id="KW-0804">Transcription</keyword>
<dbReference type="InterPro" id="IPR005119">
    <property type="entry name" value="LysR_subst-bd"/>
</dbReference>
<dbReference type="SUPFAM" id="SSF53850">
    <property type="entry name" value="Periplasmic binding protein-like II"/>
    <property type="match status" value="1"/>
</dbReference>
<dbReference type="Gene3D" id="1.10.10.10">
    <property type="entry name" value="Winged helix-like DNA-binding domain superfamily/Winged helix DNA-binding domain"/>
    <property type="match status" value="1"/>
</dbReference>
<evidence type="ECO:0000313" key="7">
    <source>
        <dbReference type="Proteomes" id="UP000318939"/>
    </source>
</evidence>
<keyword evidence="3" id="KW-0238">DNA-binding</keyword>
<evidence type="ECO:0000256" key="1">
    <source>
        <dbReference type="ARBA" id="ARBA00009437"/>
    </source>
</evidence>
<feature type="domain" description="HTH lysR-type" evidence="5">
    <location>
        <begin position="6"/>
        <end position="63"/>
    </location>
</feature>
<keyword evidence="7" id="KW-1185">Reference proteome</keyword>
<dbReference type="Proteomes" id="UP000318939">
    <property type="component" value="Plasmid unnamed1"/>
</dbReference>
<dbReference type="Gene3D" id="3.40.190.290">
    <property type="match status" value="1"/>
</dbReference>
<evidence type="ECO:0000313" key="6">
    <source>
        <dbReference type="EMBL" id="WFS25273.1"/>
    </source>
</evidence>
<dbReference type="RefSeq" id="WP_142831286.1">
    <property type="nucleotide sequence ID" value="NZ_CP117268.1"/>
</dbReference>
<comment type="similarity">
    <text evidence="1">Belongs to the LysR transcriptional regulatory family.</text>
</comment>
<dbReference type="InterPro" id="IPR036390">
    <property type="entry name" value="WH_DNA-bd_sf"/>
</dbReference>
<organism evidence="6 7">
    <name type="scientific">Rhizobium rhododendri</name>
    <dbReference type="NCBI Taxonomy" id="2506430"/>
    <lineage>
        <taxon>Bacteria</taxon>
        <taxon>Pseudomonadati</taxon>
        <taxon>Pseudomonadota</taxon>
        <taxon>Alphaproteobacteria</taxon>
        <taxon>Hyphomicrobiales</taxon>
        <taxon>Rhizobiaceae</taxon>
        <taxon>Rhizobium/Agrobacterium group</taxon>
        <taxon>Rhizobium</taxon>
    </lineage>
</organism>
<reference evidence="6 7" key="2">
    <citation type="journal article" date="2023" name="MicrobiologyOpen">
        <title>Genomics of the tumorigenes clade of the family Rhizobiaceae and description of Rhizobium rhododendri sp. nov.</title>
        <authorList>
            <person name="Kuzmanovic N."/>
            <person name="diCenzo G.C."/>
            <person name="Bunk B."/>
            <person name="Sproeer C."/>
            <person name="Fruehling A."/>
            <person name="Neumann-Schaal M."/>
            <person name="Overmann J."/>
            <person name="Smalla K."/>
        </authorList>
    </citation>
    <scope>NUCLEOTIDE SEQUENCE [LARGE SCALE GENOMIC DNA]</scope>
    <source>
        <strain evidence="7">rho-6.2</strain>
        <plasmid evidence="6 7">unnamed1</plasmid>
    </source>
</reference>
<dbReference type="Pfam" id="PF03466">
    <property type="entry name" value="LysR_substrate"/>
    <property type="match status" value="1"/>
</dbReference>
<dbReference type="InterPro" id="IPR000847">
    <property type="entry name" value="LysR_HTH_N"/>
</dbReference>
<dbReference type="CDD" id="cd08422">
    <property type="entry name" value="PBP2_CrgA_like"/>
    <property type="match status" value="1"/>
</dbReference>
<dbReference type="Pfam" id="PF00126">
    <property type="entry name" value="HTH_1"/>
    <property type="match status" value="1"/>
</dbReference>
<dbReference type="SUPFAM" id="SSF46785">
    <property type="entry name" value="Winged helix' DNA-binding domain"/>
    <property type="match status" value="1"/>
</dbReference>
<evidence type="ECO:0000256" key="2">
    <source>
        <dbReference type="ARBA" id="ARBA00023015"/>
    </source>
</evidence>
<evidence type="ECO:0000256" key="3">
    <source>
        <dbReference type="ARBA" id="ARBA00023125"/>
    </source>
</evidence>
<evidence type="ECO:0000259" key="5">
    <source>
        <dbReference type="PROSITE" id="PS50931"/>
    </source>
</evidence>
<dbReference type="InterPro" id="IPR058163">
    <property type="entry name" value="LysR-type_TF_proteobact-type"/>
</dbReference>
<accession>A0ABY8INJ1</accession>
<geneLocation type="plasmid" evidence="6 7">
    <name>unnamed1</name>
</geneLocation>
<sequence>MKTRLPDLEAWAIFAKVAELGSFSRAAEELGLSNPTVSKAISRLEQRLGFSLFARTSRRLSVTQAGRSSLERATRILHEARALEEEASEQTDMPRGLVRVSAPLSFGTAYLGATLPPLLKAYPEITLEFSLSDRKVDLIAEGYDLALRIASLEDSSLLARRLATVRILLVGSPDYFDRYGRPKTPGELADHRALAYTGGPSRGVWKFTHPVLGEQIVAPSVSMWTDNVDILNPALLAGQGLALQPDFMVWRDLEAGKLETGLPEWSATSLGLYLVTPPSPLRPLRVKAVIEHFTREFSRAQWTEPTVRS</sequence>
<dbReference type="EMBL" id="CP117268">
    <property type="protein sequence ID" value="WFS25273.1"/>
    <property type="molecule type" value="Genomic_DNA"/>
</dbReference>
<reference evidence="6 7" key="1">
    <citation type="journal article" date="2019" name="Phytopathology">
        <title>A Novel Group of Rhizobium tumorigenes-Like Agrobacteria Associated with Crown Gall Disease of Rhododendron and Blueberry.</title>
        <authorList>
            <person name="Kuzmanovic N."/>
            <person name="Behrens P."/>
            <person name="Idczak E."/>
            <person name="Wagner S."/>
            <person name="Gotz M."/>
            <person name="Sproer C."/>
            <person name="Bunk B."/>
            <person name="Overmann J."/>
            <person name="Smalla K."/>
        </authorList>
    </citation>
    <scope>NUCLEOTIDE SEQUENCE [LARGE SCALE GENOMIC DNA]</scope>
    <source>
        <strain evidence="7">rho-6.2</strain>
    </source>
</reference>
<proteinExistence type="inferred from homology"/>